<dbReference type="InterPro" id="IPR004378">
    <property type="entry name" value="F420H2_quin_Rdtase"/>
</dbReference>
<gene>
    <name evidence="1" type="ORF">ACFQBT_01690</name>
</gene>
<evidence type="ECO:0000313" key="1">
    <source>
        <dbReference type="EMBL" id="MFC6712631.1"/>
    </source>
</evidence>
<dbReference type="Proteomes" id="UP001596356">
    <property type="component" value="Unassembled WGS sequence"/>
</dbReference>
<dbReference type="InterPro" id="IPR012349">
    <property type="entry name" value="Split_barrel_FMN-bd"/>
</dbReference>
<comment type="caution">
    <text evidence="1">The sequence shown here is derived from an EMBL/GenBank/DDBJ whole genome shotgun (WGS) entry which is preliminary data.</text>
</comment>
<evidence type="ECO:0000313" key="2">
    <source>
        <dbReference type="Proteomes" id="UP001596356"/>
    </source>
</evidence>
<name>A0ABW2ANG1_9MICO</name>
<protein>
    <submittedName>
        <fullName evidence="1">Nitroreductase/quinone reductase family protein</fullName>
    </submittedName>
</protein>
<dbReference type="Pfam" id="PF04075">
    <property type="entry name" value="F420H2_quin_red"/>
    <property type="match status" value="1"/>
</dbReference>
<proteinExistence type="predicted"/>
<organism evidence="1 2">
    <name type="scientific">Branchiibius cervicis</name>
    <dbReference type="NCBI Taxonomy" id="908252"/>
    <lineage>
        <taxon>Bacteria</taxon>
        <taxon>Bacillati</taxon>
        <taxon>Actinomycetota</taxon>
        <taxon>Actinomycetes</taxon>
        <taxon>Micrococcales</taxon>
        <taxon>Dermacoccaceae</taxon>
        <taxon>Branchiibius</taxon>
    </lineage>
</organism>
<dbReference type="RefSeq" id="WP_377820102.1">
    <property type="nucleotide sequence ID" value="NZ_JBHSWJ010000002.1"/>
</dbReference>
<dbReference type="EMBL" id="JBHSWJ010000002">
    <property type="protein sequence ID" value="MFC6712631.1"/>
    <property type="molecule type" value="Genomic_DNA"/>
</dbReference>
<dbReference type="Gene3D" id="2.30.110.10">
    <property type="entry name" value="Electron Transport, Fmn-binding Protein, Chain A"/>
    <property type="match status" value="1"/>
</dbReference>
<sequence length="151" mass="16696">MTSTVIEQNGFERLFNRLMSWLARHGLGPMGMQQLIVRGRSSGQERTAAVNPLPLDGELYLVAARGETQWVRNARAVGTVVLRKRSRRSAYVIEQVYGDDAVPVLRAYLKKWGFEVKSFFDGVGPDASVAELAAAAKAHPVFRLTPADLPQ</sequence>
<reference evidence="2" key="1">
    <citation type="journal article" date="2019" name="Int. J. Syst. Evol. Microbiol.">
        <title>The Global Catalogue of Microorganisms (GCM) 10K type strain sequencing project: providing services to taxonomists for standard genome sequencing and annotation.</title>
        <authorList>
            <consortium name="The Broad Institute Genomics Platform"/>
            <consortium name="The Broad Institute Genome Sequencing Center for Infectious Disease"/>
            <person name="Wu L."/>
            <person name="Ma J."/>
        </authorList>
    </citation>
    <scope>NUCLEOTIDE SEQUENCE [LARGE SCALE GENOMIC DNA]</scope>
    <source>
        <strain evidence="2">NBRC 106593</strain>
    </source>
</reference>
<keyword evidence="2" id="KW-1185">Reference proteome</keyword>
<accession>A0ABW2ANG1</accession>